<dbReference type="InterPro" id="IPR009050">
    <property type="entry name" value="Globin-like_sf"/>
</dbReference>
<dbReference type="Proteomes" id="UP001228690">
    <property type="component" value="Chromosome"/>
</dbReference>
<evidence type="ECO:0000313" key="2">
    <source>
        <dbReference type="Proteomes" id="UP001228690"/>
    </source>
</evidence>
<evidence type="ECO:0000313" key="1">
    <source>
        <dbReference type="EMBL" id="WGK68520.1"/>
    </source>
</evidence>
<dbReference type="InterPro" id="IPR012292">
    <property type="entry name" value="Globin/Proto"/>
</dbReference>
<dbReference type="RefSeq" id="WP_326926705.1">
    <property type="nucleotide sequence ID" value="NZ_CP123443.1"/>
</dbReference>
<accession>A0ABY8MGS3</accession>
<reference evidence="1 2" key="1">
    <citation type="submission" date="2023-04" db="EMBL/GenBank/DDBJ databases">
        <title>Spirochaete genome identified in red abalone sample constitutes a novel genus.</title>
        <authorList>
            <person name="Sharma S.P."/>
            <person name="Purcell C.M."/>
            <person name="Hyde J.R."/>
            <person name="Severin A.J."/>
        </authorList>
    </citation>
    <scope>NUCLEOTIDE SEQUENCE [LARGE SCALE GENOMIC DNA]</scope>
    <source>
        <strain evidence="1 2">SP-2023</strain>
    </source>
</reference>
<dbReference type="Gene3D" id="1.10.490.10">
    <property type="entry name" value="Globins"/>
    <property type="match status" value="1"/>
</dbReference>
<organism evidence="1 2">
    <name type="scientific">Candidatus Haliotispira prima</name>
    <dbReference type="NCBI Taxonomy" id="3034016"/>
    <lineage>
        <taxon>Bacteria</taxon>
        <taxon>Pseudomonadati</taxon>
        <taxon>Spirochaetota</taxon>
        <taxon>Spirochaetia</taxon>
        <taxon>Spirochaetales</taxon>
        <taxon>Spirochaetaceae</taxon>
        <taxon>Candidatus Haliotispira</taxon>
    </lineage>
</organism>
<sequence length="162" mass="18874">MAENMDTNTEQSHTVPLRDLENRTDIDKVVQSFYAKVRQDPMLGPIFNSFIPAEHWPAHLQKIGGFWEFRLFNAETYEGRPLFNHLKVDRHTNYGLTREHFAHWVELWVANMDRHFAGEVAEQTKTIANNMAYHMGGKVLEMRPQSVKMVPKVLDRKPTDPA</sequence>
<gene>
    <name evidence="1" type="ORF">P0082_08515</name>
</gene>
<protein>
    <submittedName>
        <fullName evidence="1">Group III truncated hemoglobin</fullName>
    </submittedName>
</protein>
<name>A0ABY8MGS3_9SPIO</name>
<dbReference type="CDD" id="cd08916">
    <property type="entry name" value="TrHb3_P"/>
    <property type="match status" value="1"/>
</dbReference>
<dbReference type="EMBL" id="CP123443">
    <property type="protein sequence ID" value="WGK68520.1"/>
    <property type="molecule type" value="Genomic_DNA"/>
</dbReference>
<proteinExistence type="predicted"/>
<keyword evidence="2" id="KW-1185">Reference proteome</keyword>
<dbReference type="SUPFAM" id="SSF46458">
    <property type="entry name" value="Globin-like"/>
    <property type="match status" value="1"/>
</dbReference>